<protein>
    <submittedName>
        <fullName evidence="1">Uncharacterized protein</fullName>
    </submittedName>
</protein>
<evidence type="ECO:0000313" key="2">
    <source>
        <dbReference type="Proteomes" id="UP000887116"/>
    </source>
</evidence>
<sequence>MDLKSPRDDSYGYLHHPGAKWSFICPQDVNDPRVIFFNLGESPLCKCFSRSTSSDGKSSWQDCDLYGY</sequence>
<name>A0A8X6K3H9_TRICU</name>
<reference evidence="1" key="1">
    <citation type="submission" date="2020-07" db="EMBL/GenBank/DDBJ databases">
        <title>Multicomponent nature underlies the extraordinary mechanical properties of spider dragline silk.</title>
        <authorList>
            <person name="Kono N."/>
            <person name="Nakamura H."/>
            <person name="Mori M."/>
            <person name="Yoshida Y."/>
            <person name="Ohtoshi R."/>
            <person name="Malay A.D."/>
            <person name="Moran D.A.P."/>
            <person name="Tomita M."/>
            <person name="Numata K."/>
            <person name="Arakawa K."/>
        </authorList>
    </citation>
    <scope>NUCLEOTIDE SEQUENCE</scope>
</reference>
<dbReference type="Proteomes" id="UP000887116">
    <property type="component" value="Unassembled WGS sequence"/>
</dbReference>
<gene>
    <name evidence="1" type="ORF">TNCT_379311</name>
</gene>
<dbReference type="EMBL" id="BMAO01039146">
    <property type="protein sequence ID" value="GFR29226.1"/>
    <property type="molecule type" value="Genomic_DNA"/>
</dbReference>
<accession>A0A8X6K3H9</accession>
<proteinExistence type="predicted"/>
<dbReference type="AlphaFoldDB" id="A0A8X6K3H9"/>
<comment type="caution">
    <text evidence="1">The sequence shown here is derived from an EMBL/GenBank/DDBJ whole genome shotgun (WGS) entry which is preliminary data.</text>
</comment>
<organism evidence="1 2">
    <name type="scientific">Trichonephila clavata</name>
    <name type="common">Joro spider</name>
    <name type="synonym">Nephila clavata</name>
    <dbReference type="NCBI Taxonomy" id="2740835"/>
    <lineage>
        <taxon>Eukaryota</taxon>
        <taxon>Metazoa</taxon>
        <taxon>Ecdysozoa</taxon>
        <taxon>Arthropoda</taxon>
        <taxon>Chelicerata</taxon>
        <taxon>Arachnida</taxon>
        <taxon>Araneae</taxon>
        <taxon>Araneomorphae</taxon>
        <taxon>Entelegynae</taxon>
        <taxon>Araneoidea</taxon>
        <taxon>Nephilidae</taxon>
        <taxon>Trichonephila</taxon>
    </lineage>
</organism>
<keyword evidence="2" id="KW-1185">Reference proteome</keyword>
<evidence type="ECO:0000313" key="1">
    <source>
        <dbReference type="EMBL" id="GFR29226.1"/>
    </source>
</evidence>